<gene>
    <name evidence="1" type="ORF">GGR47_001309</name>
</gene>
<reference evidence="1 2" key="1">
    <citation type="submission" date="2020-08" db="EMBL/GenBank/DDBJ databases">
        <title>Genomic Encyclopedia of Type Strains, Phase IV (KMG-IV): sequencing the most valuable type-strain genomes for metagenomic binning, comparative biology and taxonomic classification.</title>
        <authorList>
            <person name="Goeker M."/>
        </authorList>
    </citation>
    <scope>NUCLEOTIDE SEQUENCE [LARGE SCALE GENOMIC DNA]</scope>
    <source>
        <strain evidence="1 2">DSM 15581</strain>
    </source>
</reference>
<organism evidence="1 2">
    <name type="scientific">Sphingomonas aquatilis</name>
    <dbReference type="NCBI Taxonomy" id="93063"/>
    <lineage>
        <taxon>Bacteria</taxon>
        <taxon>Pseudomonadati</taxon>
        <taxon>Pseudomonadota</taxon>
        <taxon>Alphaproteobacteria</taxon>
        <taxon>Sphingomonadales</taxon>
        <taxon>Sphingomonadaceae</taxon>
        <taxon>Sphingomonas</taxon>
    </lineage>
</organism>
<evidence type="ECO:0008006" key="3">
    <source>
        <dbReference type="Google" id="ProtNLM"/>
    </source>
</evidence>
<evidence type="ECO:0000313" key="1">
    <source>
        <dbReference type="EMBL" id="MBB3875074.1"/>
    </source>
</evidence>
<protein>
    <recommendedName>
        <fullName evidence="3">PD(D/E)XK endonuclease domain-containing protein</fullName>
    </recommendedName>
</protein>
<comment type="caution">
    <text evidence="1">The sequence shown here is derived from an EMBL/GenBank/DDBJ whole genome shotgun (WGS) entry which is preliminary data.</text>
</comment>
<dbReference type="EMBL" id="JACIDB010000002">
    <property type="protein sequence ID" value="MBB3875074.1"/>
    <property type="molecule type" value="Genomic_DNA"/>
</dbReference>
<accession>A0AAW3TU15</accession>
<dbReference type="Proteomes" id="UP000528945">
    <property type="component" value="Unassembled WGS sequence"/>
</dbReference>
<dbReference type="AlphaFoldDB" id="A0AAW3TU15"/>
<proteinExistence type="predicted"/>
<keyword evidence="2" id="KW-1185">Reference proteome</keyword>
<sequence>MPTKLSRLQAGTLGELLAVAKLNTLGYAAYISPEGAPGHDIIVVVAGQARSIEVKTRQFLKRPSEITRWPVDMSTKGEADFFIFVELDLRTLSPIFYLLTKNQALATWRDYAGGGNCYPPHVRQIVPANDFSALAAA</sequence>
<name>A0AAW3TU15_9SPHN</name>
<dbReference type="RefSeq" id="WP_147035951.1">
    <property type="nucleotide sequence ID" value="NZ_JACIDB010000002.1"/>
</dbReference>
<evidence type="ECO:0000313" key="2">
    <source>
        <dbReference type="Proteomes" id="UP000528945"/>
    </source>
</evidence>